<organism evidence="1 2">
    <name type="scientific">Boeremia exigua</name>
    <dbReference type="NCBI Taxonomy" id="749465"/>
    <lineage>
        <taxon>Eukaryota</taxon>
        <taxon>Fungi</taxon>
        <taxon>Dikarya</taxon>
        <taxon>Ascomycota</taxon>
        <taxon>Pezizomycotina</taxon>
        <taxon>Dothideomycetes</taxon>
        <taxon>Pleosporomycetidae</taxon>
        <taxon>Pleosporales</taxon>
        <taxon>Pleosporineae</taxon>
        <taxon>Didymellaceae</taxon>
        <taxon>Boeremia</taxon>
    </lineage>
</organism>
<proteinExistence type="predicted"/>
<evidence type="ECO:0000313" key="1">
    <source>
        <dbReference type="EMBL" id="KAJ8118917.1"/>
    </source>
</evidence>
<dbReference type="Proteomes" id="UP001153331">
    <property type="component" value="Unassembled WGS sequence"/>
</dbReference>
<reference evidence="1" key="1">
    <citation type="submission" date="2022-11" db="EMBL/GenBank/DDBJ databases">
        <title>Genome Sequence of Boeremia exigua.</title>
        <authorList>
            <person name="Buettner E."/>
        </authorList>
    </citation>
    <scope>NUCLEOTIDE SEQUENCE</scope>
    <source>
        <strain evidence="1">CU02</strain>
    </source>
</reference>
<sequence>MDTINGFFAQTLVGLTLAGIIVAVVRFSLKSLPPKNYPPGPPALPFIGNVHHFASNRLHDKFTEWRRTYGEIVGLKAGPANLVVLNSAEVVRELLEKRGNIYSGRPTDYIFREHVVQNTQHILFLQNDAYLKQFRSAIRLLLGPAGCEQALPLQDAAAAHFAYNLVTAPEKFQDHLHNWGMGTPLTAVCGHRGAQKDNDLINLFYDNQKNWLELLDPGSAPPVGMFPILKYFPAFLAKWKGKAVNVRKNQQYFFYMMLQCAKDELENDRDGNNEKPGGFLSLMARLLQEQDCKGGFDDHQLAYLGGGLFDAAVDTTYLSALTFIKVLGGLPEVLKRAQDEVDSVSEGGRPPRVEDLNKLPYLKACFFEVLRWRPVAAINLPHTLDADDTFRGYHIPKGTVILQNIWIDSHDPTLYPSPDTFSPERYLANPYGTELSSEKCQAEGRKVTYAFGSGRRQCPGNIFALNGFLAMAAKLVWAFDVKPKGELDLSVQTGFHGGLLLGSEPFEVEFVPRSEAHRQAIIDDCAKTRVWLD</sequence>
<protein>
    <submittedName>
        <fullName evidence="1">Uncharacterized protein</fullName>
    </submittedName>
</protein>
<dbReference type="EMBL" id="JAPHNI010000006">
    <property type="protein sequence ID" value="KAJ8118917.1"/>
    <property type="molecule type" value="Genomic_DNA"/>
</dbReference>
<comment type="caution">
    <text evidence="1">The sequence shown here is derived from an EMBL/GenBank/DDBJ whole genome shotgun (WGS) entry which is preliminary data.</text>
</comment>
<accession>A0ACC2IV12</accession>
<name>A0ACC2IV12_9PLEO</name>
<gene>
    <name evidence="1" type="ORF">OPT61_g187</name>
</gene>
<keyword evidence="2" id="KW-1185">Reference proteome</keyword>
<evidence type="ECO:0000313" key="2">
    <source>
        <dbReference type="Proteomes" id="UP001153331"/>
    </source>
</evidence>